<dbReference type="InterPro" id="IPR031778">
    <property type="entry name" value="Sortilin_N"/>
</dbReference>
<dbReference type="AlphaFoldDB" id="A0A2D1U5Z7"/>
<evidence type="ECO:0000256" key="2">
    <source>
        <dbReference type="ARBA" id="ARBA00022737"/>
    </source>
</evidence>
<organism evidence="6 7">
    <name type="scientific">Pedobacter ginsengisoli</name>
    <dbReference type="NCBI Taxonomy" id="363852"/>
    <lineage>
        <taxon>Bacteria</taxon>
        <taxon>Pseudomonadati</taxon>
        <taxon>Bacteroidota</taxon>
        <taxon>Sphingobacteriia</taxon>
        <taxon>Sphingobacteriales</taxon>
        <taxon>Sphingobacteriaceae</taxon>
        <taxon>Pedobacter</taxon>
    </lineage>
</organism>
<dbReference type="EMBL" id="CP024091">
    <property type="protein sequence ID" value="ATP57026.1"/>
    <property type="molecule type" value="Genomic_DNA"/>
</dbReference>
<evidence type="ECO:0000256" key="1">
    <source>
        <dbReference type="ARBA" id="ARBA00022531"/>
    </source>
</evidence>
<name>A0A2D1U5Z7_9SPHI</name>
<dbReference type="PANTHER" id="PTHR47199">
    <property type="entry name" value="PHOTOSYSTEM II STABILITY/ASSEMBLY FACTOR HCF136, CHLOROPLASTIC"/>
    <property type="match status" value="1"/>
</dbReference>
<evidence type="ECO:0000259" key="5">
    <source>
        <dbReference type="Pfam" id="PF15902"/>
    </source>
</evidence>
<dbReference type="GO" id="GO:0009523">
    <property type="term" value="C:photosystem II"/>
    <property type="evidence" value="ECO:0007669"/>
    <property type="project" value="UniProtKB-KW"/>
</dbReference>
<dbReference type="PANTHER" id="PTHR47199:SF2">
    <property type="entry name" value="PHOTOSYSTEM II STABILITY_ASSEMBLY FACTOR HCF136, CHLOROPLASTIC"/>
    <property type="match status" value="1"/>
</dbReference>
<evidence type="ECO:0000256" key="3">
    <source>
        <dbReference type="ARBA" id="ARBA00023276"/>
    </source>
</evidence>
<keyword evidence="1" id="KW-0602">Photosynthesis</keyword>
<dbReference type="OrthoDB" id="9813892at2"/>
<gene>
    <name evidence="6" type="ORF">CPT03_11330</name>
</gene>
<dbReference type="InterPro" id="IPR028203">
    <property type="entry name" value="PSII_CF48-like_dom"/>
</dbReference>
<proteinExistence type="predicted"/>
<keyword evidence="7" id="KW-1185">Reference proteome</keyword>
<reference evidence="6 7" key="1">
    <citation type="submission" date="2017-10" db="EMBL/GenBank/DDBJ databases">
        <title>Whole genome of Pedobacter ginsengisoli T01R-27 isolated from tomato rhizosphere.</title>
        <authorList>
            <person name="Weon H.-Y."/>
            <person name="Lee S.A."/>
            <person name="Sang M.K."/>
            <person name="Song J."/>
        </authorList>
    </citation>
    <scope>NUCLEOTIDE SEQUENCE [LARGE SCALE GENOMIC DNA]</scope>
    <source>
        <strain evidence="6 7">T01R-27</strain>
    </source>
</reference>
<dbReference type="InterPro" id="IPR036278">
    <property type="entry name" value="Sialidase_sf"/>
</dbReference>
<accession>A0A2D1U5Z7</accession>
<feature type="domain" description="Photosynthesis system II assembly factor Ycf48/Hcf136-like" evidence="4">
    <location>
        <begin position="32"/>
        <end position="110"/>
    </location>
</feature>
<dbReference type="Pfam" id="PF15902">
    <property type="entry name" value="Sortilin-Vps10"/>
    <property type="match status" value="1"/>
</dbReference>
<dbReference type="CDD" id="cd15482">
    <property type="entry name" value="Sialidase_non-viral"/>
    <property type="match status" value="1"/>
</dbReference>
<keyword evidence="3" id="KW-0604">Photosystem II</keyword>
<dbReference type="Pfam" id="PF14870">
    <property type="entry name" value="PSII_BNR"/>
    <property type="match status" value="1"/>
</dbReference>
<protein>
    <submittedName>
        <fullName evidence="6">Oxidoreductase</fullName>
    </submittedName>
</protein>
<dbReference type="Gene3D" id="2.130.10.10">
    <property type="entry name" value="YVTN repeat-like/Quinoprotein amine dehydrogenase"/>
    <property type="match status" value="2"/>
</dbReference>
<dbReference type="KEGG" id="pgs:CPT03_11330"/>
<dbReference type="RefSeq" id="WP_099438956.1">
    <property type="nucleotide sequence ID" value="NZ_CP024091.1"/>
</dbReference>
<dbReference type="SUPFAM" id="SSF50939">
    <property type="entry name" value="Sialidases"/>
    <property type="match status" value="1"/>
</dbReference>
<dbReference type="GO" id="GO:0015979">
    <property type="term" value="P:photosynthesis"/>
    <property type="evidence" value="ECO:0007669"/>
    <property type="project" value="UniProtKB-KW"/>
</dbReference>
<evidence type="ECO:0000259" key="4">
    <source>
        <dbReference type="Pfam" id="PF14870"/>
    </source>
</evidence>
<dbReference type="InterPro" id="IPR015943">
    <property type="entry name" value="WD40/YVTN_repeat-like_dom_sf"/>
</dbReference>
<keyword evidence="2" id="KW-0677">Repeat</keyword>
<sequence>MKKIIWCLIFLPLLGFGQTYELTPLTGGTNTSLRGMSIVSDKVAWVSGSNGSIGKTIDGGTTWEWIMPAGYETLDFRDIEAFDADRAVIVNAGAPAFILLTKDGGKTWTETYKNVDSAIFLDGMDFWDEQTGMTFGDPIKDKMQLLRTKDGGATWTDVSDNLKAKMASGEASFAASGSTIKAVGKGKVWIASGGAVSNIYFSNNYGYTWKVFKCPILQGESSTGPFSIAFFDKNKGVVVGGNYLKDKENTNNVLLTNDGGQSWKKPLKPVSGFRSGVTYINSKFLLATGTSGTDVSKDGGLNWYNISSSSFNVVQKAKKGKLILLAGNKGEIYKLTIAAK</sequence>
<evidence type="ECO:0000313" key="6">
    <source>
        <dbReference type="EMBL" id="ATP57026.1"/>
    </source>
</evidence>
<evidence type="ECO:0000313" key="7">
    <source>
        <dbReference type="Proteomes" id="UP000223749"/>
    </source>
</evidence>
<dbReference type="Proteomes" id="UP000223749">
    <property type="component" value="Chromosome"/>
</dbReference>
<feature type="domain" description="Sortilin N-terminal" evidence="5">
    <location>
        <begin position="144"/>
        <end position="273"/>
    </location>
</feature>